<dbReference type="Proteomes" id="UP000484015">
    <property type="component" value="Unassembled WGS sequence"/>
</dbReference>
<proteinExistence type="predicted"/>
<comment type="caution">
    <text evidence="2">The sequence shown here is derived from an EMBL/GenBank/DDBJ whole genome shotgun (WGS) entry which is preliminary data.</text>
</comment>
<sequence>MKDKFLAIATVFVLSIPLLALAIERNQYKQEQVSKTGYVPKDGIKPKEGFIPNAATAIGIALLVLDPIYGADQIEKQKPFTADLRGDVWVVQGSIESGTGTAEVDLSKRTGAILRVTHGK</sequence>
<dbReference type="AlphaFoldDB" id="A0A6L6PUJ1"/>
<dbReference type="EMBL" id="WNLA01000001">
    <property type="protein sequence ID" value="MTW01193.1"/>
    <property type="molecule type" value="Genomic_DNA"/>
</dbReference>
<dbReference type="Pfam" id="PF15631">
    <property type="entry name" value="Imm-NTF2-2"/>
    <property type="match status" value="1"/>
</dbReference>
<evidence type="ECO:0000313" key="2">
    <source>
        <dbReference type="EMBL" id="MTW01193.1"/>
    </source>
</evidence>
<protein>
    <recommendedName>
        <fullName evidence="1">NTF2 fold domain-containing protein</fullName>
    </recommendedName>
</protein>
<evidence type="ECO:0000259" key="1">
    <source>
        <dbReference type="Pfam" id="PF15631"/>
    </source>
</evidence>
<organism evidence="2 3">
    <name type="scientific">Pseudoduganella ginsengisoli</name>
    <dbReference type="NCBI Taxonomy" id="1462440"/>
    <lineage>
        <taxon>Bacteria</taxon>
        <taxon>Pseudomonadati</taxon>
        <taxon>Pseudomonadota</taxon>
        <taxon>Betaproteobacteria</taxon>
        <taxon>Burkholderiales</taxon>
        <taxon>Oxalobacteraceae</taxon>
        <taxon>Telluria group</taxon>
        <taxon>Pseudoduganella</taxon>
    </lineage>
</organism>
<name>A0A6L6PUJ1_9BURK</name>
<feature type="domain" description="NTF2 fold" evidence="1">
    <location>
        <begin position="56"/>
        <end position="120"/>
    </location>
</feature>
<dbReference type="OrthoDB" id="679072at2"/>
<dbReference type="InterPro" id="IPR028921">
    <property type="entry name" value="NTF2_fold_dom"/>
</dbReference>
<reference evidence="2 3" key="1">
    <citation type="submission" date="2019-11" db="EMBL/GenBank/DDBJ databases">
        <title>Type strains purchased from KCTC, JCM and DSMZ.</title>
        <authorList>
            <person name="Lu H."/>
        </authorList>
    </citation>
    <scope>NUCLEOTIDE SEQUENCE [LARGE SCALE GENOMIC DNA]</scope>
    <source>
        <strain evidence="2 3">KCTC 42409</strain>
    </source>
</reference>
<evidence type="ECO:0000313" key="3">
    <source>
        <dbReference type="Proteomes" id="UP000484015"/>
    </source>
</evidence>
<accession>A0A6L6PUJ1</accession>
<gene>
    <name evidence="2" type="ORF">GM668_03725</name>
</gene>
<keyword evidence="3" id="KW-1185">Reference proteome</keyword>
<dbReference type="RefSeq" id="WP_155437533.1">
    <property type="nucleotide sequence ID" value="NZ_WNLA01000001.1"/>
</dbReference>